<keyword evidence="7" id="KW-1185">Reference proteome</keyword>
<dbReference type="InterPro" id="IPR024674">
    <property type="entry name" value="HpaB/PvcC/4-BUDH_N"/>
</dbReference>
<name>A0ABT1D7W9_9PROT</name>
<dbReference type="PANTHER" id="PTHR36117">
    <property type="entry name" value="4-HYDROXYPHENYLACETATE 3-MONOOXYGENASE-RELATED"/>
    <property type="match status" value="1"/>
</dbReference>
<evidence type="ECO:0000259" key="4">
    <source>
        <dbReference type="Pfam" id="PF03241"/>
    </source>
</evidence>
<keyword evidence="2" id="KW-0274">FAD</keyword>
<evidence type="ECO:0000259" key="5">
    <source>
        <dbReference type="Pfam" id="PF11794"/>
    </source>
</evidence>
<dbReference type="Gene3D" id="1.20.140.10">
    <property type="entry name" value="Butyryl-CoA Dehydrogenase, subunit A, domain 3"/>
    <property type="match status" value="1"/>
</dbReference>
<evidence type="ECO:0000256" key="2">
    <source>
        <dbReference type="ARBA" id="ARBA00022827"/>
    </source>
</evidence>
<accession>A0ABT1D7W9</accession>
<dbReference type="Gene3D" id="1.10.3140.10">
    <property type="entry name" value="4-hydroxybutyryl-coa dehydratase, domain 1"/>
    <property type="match status" value="1"/>
</dbReference>
<dbReference type="Pfam" id="PF11794">
    <property type="entry name" value="HpaB_N"/>
    <property type="match status" value="1"/>
</dbReference>
<comment type="caution">
    <text evidence="6">The sequence shown here is derived from an EMBL/GenBank/DDBJ whole genome shotgun (WGS) entry which is preliminary data.</text>
</comment>
<feature type="domain" description="HpaB/PvcC/4-BUDH C-terminal" evidence="4">
    <location>
        <begin position="281"/>
        <end position="471"/>
    </location>
</feature>
<evidence type="ECO:0000256" key="3">
    <source>
        <dbReference type="ARBA" id="ARBA00023002"/>
    </source>
</evidence>
<sequence length="500" mass="55428">MGIRTGKQYLDGLRDDREIWIEGERVRDVTRDRRFAGAARTVAELLDMQHHEALQAEMTFTSPSSGQLVGLSHIEPKSAGDLKRRRIAISHWMNATQGMFGRSPDYMNCFVAAFAAAESVFAAHGAQFGRNMRAFYEHVRENDLVMTHVLINPQVDRSNPVERQEKDLAAKIVKETDAGIVIRGARMLSTLAAFADEIVVMPSTYINNSPGALDYAFGFALPTATPGMRFVSRPPVSPVTAPSLLDHPLALRLDENDAMVVFEDVLVPWERVFIHRSPEIANGLYQKTYAGPQTGHQAAIKALAKCEFMLGLALSIARAINIEGYAHVQGMLAEIMLSTETIRACIVAAEANPVTTPWGTTAPDPMPLWVTRLGFARMFHRMQDIVQILGASGLVGVPSHVELASGAGPIVERYMQAAVGDAGERIRLNRLAYDACVSSFAGRQRLYERYYTGDPVRLAGTFCSVYERKEELRERIGDLLAELRRRDADPAQDWFREALP</sequence>
<dbReference type="InterPro" id="IPR046373">
    <property type="entry name" value="Acyl-CoA_Oxase/DH_mid-dom_sf"/>
</dbReference>
<proteinExistence type="predicted"/>
<keyword evidence="3" id="KW-0560">Oxidoreductase</keyword>
<dbReference type="Pfam" id="PF03241">
    <property type="entry name" value="HpaB"/>
    <property type="match status" value="1"/>
</dbReference>
<evidence type="ECO:0000313" key="6">
    <source>
        <dbReference type="EMBL" id="MCO6417355.1"/>
    </source>
</evidence>
<reference evidence="6 7" key="1">
    <citation type="submission" date="2021-12" db="EMBL/GenBank/DDBJ databases">
        <title>Siccirubricoccus leaddurans sp. nov., a high concentration Zn2+ tolerance bacterium.</title>
        <authorList>
            <person name="Cao Y."/>
        </authorList>
    </citation>
    <scope>NUCLEOTIDE SEQUENCE [LARGE SCALE GENOMIC DNA]</scope>
    <source>
        <strain evidence="6 7">KC 17139</strain>
    </source>
</reference>
<evidence type="ECO:0000313" key="7">
    <source>
        <dbReference type="Proteomes" id="UP001523392"/>
    </source>
</evidence>
<dbReference type="InterPro" id="IPR009100">
    <property type="entry name" value="AcylCoA_DH/oxidase_NM_dom_sf"/>
</dbReference>
<dbReference type="PIRSF" id="PIRSF000331">
    <property type="entry name" value="HpaA_HpaB"/>
    <property type="match status" value="1"/>
</dbReference>
<dbReference type="SUPFAM" id="SSF47203">
    <property type="entry name" value="Acyl-CoA dehydrogenase C-terminal domain-like"/>
    <property type="match status" value="1"/>
</dbReference>
<dbReference type="RefSeq" id="WP_252953988.1">
    <property type="nucleotide sequence ID" value="NZ_JAFIRR010000089.1"/>
</dbReference>
<organism evidence="6 7">
    <name type="scientific">Siccirubricoccus soli</name>
    <dbReference type="NCBI Taxonomy" id="2899147"/>
    <lineage>
        <taxon>Bacteria</taxon>
        <taxon>Pseudomonadati</taxon>
        <taxon>Pseudomonadota</taxon>
        <taxon>Alphaproteobacteria</taxon>
        <taxon>Acetobacterales</taxon>
        <taxon>Roseomonadaceae</taxon>
        <taxon>Siccirubricoccus</taxon>
    </lineage>
</organism>
<feature type="domain" description="HpaB/PvcC/4-BUDH N-terminal" evidence="5">
    <location>
        <begin position="5"/>
        <end position="274"/>
    </location>
</feature>
<dbReference type="PANTHER" id="PTHR36117:SF3">
    <property type="entry name" value="4-HYDROXYPHENYLACETATE 3-MONOOXYGENASE-RELATED"/>
    <property type="match status" value="1"/>
</dbReference>
<protein>
    <recommendedName>
        <fullName evidence="8">4-hydroxyphenylacetate 3-monooxygenase, oxygenase component</fullName>
    </recommendedName>
</protein>
<dbReference type="Gene3D" id="2.40.110.10">
    <property type="entry name" value="Butyryl-CoA Dehydrogenase, subunit A, domain 2"/>
    <property type="match status" value="1"/>
</dbReference>
<gene>
    <name evidence="6" type="ORF">JYK14_14445</name>
</gene>
<evidence type="ECO:0000256" key="1">
    <source>
        <dbReference type="ARBA" id="ARBA00022630"/>
    </source>
</evidence>
<evidence type="ECO:0008006" key="8">
    <source>
        <dbReference type="Google" id="ProtNLM"/>
    </source>
</evidence>
<keyword evidence="1" id="KW-0285">Flavoprotein</keyword>
<dbReference type="InterPro" id="IPR036250">
    <property type="entry name" value="AcylCo_DH-like_C"/>
</dbReference>
<dbReference type="Proteomes" id="UP001523392">
    <property type="component" value="Unassembled WGS sequence"/>
</dbReference>
<dbReference type="InterPro" id="IPR004925">
    <property type="entry name" value="HpaB/PvcC/4-BUDH"/>
</dbReference>
<dbReference type="SUPFAM" id="SSF56645">
    <property type="entry name" value="Acyl-CoA dehydrogenase NM domain-like"/>
    <property type="match status" value="1"/>
</dbReference>
<dbReference type="InterPro" id="IPR024719">
    <property type="entry name" value="HpaB/PvcC/4-BUDH_C"/>
</dbReference>
<dbReference type="EMBL" id="JAFIRR010000089">
    <property type="protein sequence ID" value="MCO6417355.1"/>
    <property type="molecule type" value="Genomic_DNA"/>
</dbReference>